<evidence type="ECO:0008006" key="5">
    <source>
        <dbReference type="Google" id="ProtNLM"/>
    </source>
</evidence>
<accession>A0A0G4INF1</accession>
<dbReference type="AlphaFoldDB" id="A0A0G4INF1"/>
<evidence type="ECO:0000313" key="3">
    <source>
        <dbReference type="Proteomes" id="UP000039324"/>
    </source>
</evidence>
<evidence type="ECO:0000313" key="4">
    <source>
        <dbReference type="Proteomes" id="UP000290189"/>
    </source>
</evidence>
<protein>
    <recommendedName>
        <fullName evidence="5">EF-hand domain-containing protein</fullName>
    </recommendedName>
</protein>
<evidence type="ECO:0000313" key="2">
    <source>
        <dbReference type="EMBL" id="SPQ95359.1"/>
    </source>
</evidence>
<dbReference type="EMBL" id="CDSF01000076">
    <property type="protein sequence ID" value="CEO96695.1"/>
    <property type="molecule type" value="Genomic_DNA"/>
</dbReference>
<reference evidence="2 4" key="2">
    <citation type="submission" date="2018-03" db="EMBL/GenBank/DDBJ databases">
        <authorList>
            <person name="Fogelqvist J."/>
        </authorList>
    </citation>
    <scope>NUCLEOTIDE SEQUENCE [LARGE SCALE GENOMIC DNA]</scope>
</reference>
<dbReference type="EMBL" id="OVEO01000004">
    <property type="protein sequence ID" value="SPQ95359.1"/>
    <property type="molecule type" value="Genomic_DNA"/>
</dbReference>
<keyword evidence="3" id="KW-1185">Reference proteome</keyword>
<reference evidence="1 3" key="1">
    <citation type="submission" date="2015-02" db="EMBL/GenBank/DDBJ databases">
        <authorList>
            <person name="Chooi Y.-H."/>
        </authorList>
    </citation>
    <scope>NUCLEOTIDE SEQUENCE [LARGE SCALE GENOMIC DNA]</scope>
    <source>
        <strain evidence="1">E3</strain>
    </source>
</reference>
<proteinExistence type="predicted"/>
<dbReference type="Proteomes" id="UP000039324">
    <property type="component" value="Unassembled WGS sequence"/>
</dbReference>
<dbReference type="Proteomes" id="UP000290189">
    <property type="component" value="Unassembled WGS sequence"/>
</dbReference>
<keyword evidence="2" id="KW-0496">Mitochondrion</keyword>
<dbReference type="Gene3D" id="1.10.238.10">
    <property type="entry name" value="EF-hand"/>
    <property type="match status" value="1"/>
</dbReference>
<evidence type="ECO:0000313" key="1">
    <source>
        <dbReference type="EMBL" id="CEO96695.1"/>
    </source>
</evidence>
<name>A0A0G4INF1_PLABS</name>
<sequence>MTNAAAAAFAIDEVFGIIDASATGRVDADNLLPILSRIGIVATRKQVHEMMVASFGAGTLNPTEFKKVLERPTAIEADQDTEAAELLWAMSQIAIDGSEFIQVKTLHHYLTLFGLDLPEAQFSRVFAGLHIEANGTIEFREVINHILSNRTYLRK</sequence>
<gene>
    <name evidence="1" type="ORF">PBRA_005299</name>
    <name evidence="2" type="ORF">PLBR_LOCUS2574</name>
</gene>
<organism evidence="1 3">
    <name type="scientific">Plasmodiophora brassicae</name>
    <name type="common">Clubroot disease agent</name>
    <dbReference type="NCBI Taxonomy" id="37360"/>
    <lineage>
        <taxon>Eukaryota</taxon>
        <taxon>Sar</taxon>
        <taxon>Rhizaria</taxon>
        <taxon>Endomyxa</taxon>
        <taxon>Phytomyxea</taxon>
        <taxon>Plasmodiophorida</taxon>
        <taxon>Plasmodiophoridae</taxon>
        <taxon>Plasmodiophora</taxon>
    </lineage>
</organism>
<dbReference type="SUPFAM" id="SSF47473">
    <property type="entry name" value="EF-hand"/>
    <property type="match status" value="1"/>
</dbReference>
<dbReference type="InterPro" id="IPR011992">
    <property type="entry name" value="EF-hand-dom_pair"/>
</dbReference>
<geneLocation type="mitochondrion" evidence="2"/>